<reference evidence="1 2" key="1">
    <citation type="submission" date="2015-01" db="EMBL/GenBank/DDBJ databases">
        <title>Evolution of Trichinella species and genotypes.</title>
        <authorList>
            <person name="Korhonen P.K."/>
            <person name="Edoardo P."/>
            <person name="Giuseppe L.R."/>
            <person name="Gasser R.B."/>
        </authorList>
    </citation>
    <scope>NUCLEOTIDE SEQUENCE [LARGE SCALE GENOMIC DNA]</scope>
    <source>
        <strain evidence="1">ISS1980</strain>
    </source>
</reference>
<gene>
    <name evidence="1" type="ORF">T10_2144</name>
</gene>
<dbReference type="Proteomes" id="UP000054843">
    <property type="component" value="Unassembled WGS sequence"/>
</dbReference>
<accession>A0A0V1MWA6</accession>
<organism evidence="1 2">
    <name type="scientific">Trichinella papuae</name>
    <dbReference type="NCBI Taxonomy" id="268474"/>
    <lineage>
        <taxon>Eukaryota</taxon>
        <taxon>Metazoa</taxon>
        <taxon>Ecdysozoa</taxon>
        <taxon>Nematoda</taxon>
        <taxon>Enoplea</taxon>
        <taxon>Dorylaimia</taxon>
        <taxon>Trichinellida</taxon>
        <taxon>Trichinellidae</taxon>
        <taxon>Trichinella</taxon>
    </lineage>
</organism>
<name>A0A0V1MWA6_9BILA</name>
<protein>
    <submittedName>
        <fullName evidence="1">Uncharacterized protein</fullName>
    </submittedName>
</protein>
<dbReference type="EMBL" id="JYDO01000032">
    <property type="protein sequence ID" value="KRZ76072.1"/>
    <property type="molecule type" value="Genomic_DNA"/>
</dbReference>
<evidence type="ECO:0000313" key="2">
    <source>
        <dbReference type="Proteomes" id="UP000054843"/>
    </source>
</evidence>
<sequence length="66" mass="7587">MLICNNFVHKQLNWKLLIQNDSLNQLYTIGQHTPQIADKNLLPSSSSSYFNYSHRQPLPSITTNAQ</sequence>
<evidence type="ECO:0000313" key="1">
    <source>
        <dbReference type="EMBL" id="KRZ76072.1"/>
    </source>
</evidence>
<dbReference type="AlphaFoldDB" id="A0A0V1MWA6"/>
<comment type="caution">
    <text evidence="1">The sequence shown here is derived from an EMBL/GenBank/DDBJ whole genome shotgun (WGS) entry which is preliminary data.</text>
</comment>
<proteinExistence type="predicted"/>
<keyword evidence="2" id="KW-1185">Reference proteome</keyword>